<dbReference type="AlphaFoldDB" id="A0A178XZV5"/>
<dbReference type="Proteomes" id="UP000094025">
    <property type="component" value="Unassembled WGS sequence"/>
</dbReference>
<sequence>MLSGRSIAIDDVLSDDTLGVAHCWACAGRGTPPAPKLWFGPPFSPSDALGVDQSAASRSRQRPCFDASVTFSPLSLAVGVAQVDA</sequence>
<gene>
    <name evidence="1" type="ORF">AU381_00140</name>
</gene>
<name>A0A178XZV5_9HYPH</name>
<proteinExistence type="predicted"/>
<organism evidence="1 2">
    <name type="scientific">Sinorhizobium glycinis</name>
    <dbReference type="NCBI Taxonomy" id="1472378"/>
    <lineage>
        <taxon>Bacteria</taxon>
        <taxon>Pseudomonadati</taxon>
        <taxon>Pseudomonadota</taxon>
        <taxon>Alphaproteobacteria</taxon>
        <taxon>Hyphomicrobiales</taxon>
        <taxon>Rhizobiaceae</taxon>
        <taxon>Sinorhizobium/Ensifer group</taxon>
        <taxon>Sinorhizobium</taxon>
    </lineage>
</organism>
<keyword evidence="2" id="KW-1185">Reference proteome</keyword>
<evidence type="ECO:0000313" key="2">
    <source>
        <dbReference type="Proteomes" id="UP000094025"/>
    </source>
</evidence>
<protein>
    <submittedName>
        <fullName evidence="1">Uncharacterized protein</fullName>
    </submittedName>
</protein>
<evidence type="ECO:0000313" key="1">
    <source>
        <dbReference type="EMBL" id="OAP40372.1"/>
    </source>
</evidence>
<comment type="caution">
    <text evidence="1">The sequence shown here is derived from an EMBL/GenBank/DDBJ whole genome shotgun (WGS) entry which is preliminary data.</text>
</comment>
<dbReference type="EMBL" id="LPUX01000053">
    <property type="protein sequence ID" value="OAP40372.1"/>
    <property type="molecule type" value="Genomic_DNA"/>
</dbReference>
<reference evidence="1 2" key="1">
    <citation type="journal article" date="2016" name="Int. J. Syst. Evol. Microbiol.">
        <title>Ensifer glycinis sp. nov., an novel rhizobial species associated with Glycine spp.</title>
        <authorList>
            <person name="Yan H."/>
            <person name="Yan J."/>
            <person name="Sui X.H."/>
            <person name="Wang E.T."/>
            <person name="Chen W.X."/>
            <person name="Zhang X.X."/>
            <person name="Chen W.F."/>
        </authorList>
    </citation>
    <scope>NUCLEOTIDE SEQUENCE [LARGE SCALE GENOMIC DNA]</scope>
    <source>
        <strain evidence="1 2">CCBAU 23380</strain>
    </source>
</reference>
<accession>A0A178XZV5</accession>
<dbReference type="STRING" id="1472378.AU381_00140"/>